<dbReference type="Proteomes" id="UP000548787">
    <property type="component" value="Unassembled WGS sequence"/>
</dbReference>
<evidence type="ECO:0000313" key="2">
    <source>
        <dbReference type="EMBL" id="MBA3924813.1"/>
    </source>
</evidence>
<keyword evidence="3" id="KW-1185">Reference proteome</keyword>
<dbReference type="AlphaFoldDB" id="A0A7W1YER1"/>
<dbReference type="EMBL" id="JABJVM010000001">
    <property type="protein sequence ID" value="MBA3924813.1"/>
    <property type="molecule type" value="Genomic_DNA"/>
</dbReference>
<evidence type="ECO:0000313" key="3">
    <source>
        <dbReference type="Proteomes" id="UP000548787"/>
    </source>
</evidence>
<organism evidence="2 3">
    <name type="scientific">Listeria rustica</name>
    <dbReference type="NCBI Taxonomy" id="2713503"/>
    <lineage>
        <taxon>Bacteria</taxon>
        <taxon>Bacillati</taxon>
        <taxon>Bacillota</taxon>
        <taxon>Bacilli</taxon>
        <taxon>Bacillales</taxon>
        <taxon>Listeriaceae</taxon>
        <taxon>Listeria</taxon>
    </lineage>
</organism>
<gene>
    <name evidence="2" type="ORF">HPK16_00550</name>
</gene>
<name>A0A7W1YER1_9LIST</name>
<dbReference type="RefSeq" id="WP_181675076.1">
    <property type="nucleotide sequence ID" value="NZ_JABJVM010000001.1"/>
</dbReference>
<reference evidence="2 3" key="2">
    <citation type="submission" date="2020-08" db="EMBL/GenBank/DDBJ databases">
        <title>Listeria ohnekaius sp. nov. and Listeria portnoyii sp. nov. isolated from non-agricultural and natural environments.</title>
        <authorList>
            <person name="Weller D."/>
            <person name="Belias A.M."/>
            <person name="Liao J."/>
            <person name="Guo S."/>
            <person name="Orsi R.H."/>
            <person name="Wiedmann M."/>
        </authorList>
    </citation>
    <scope>NUCLEOTIDE SEQUENCE [LARGE SCALE GENOMIC DNA]</scope>
    <source>
        <strain evidence="2 3">FSL W9-0585</strain>
    </source>
</reference>
<evidence type="ECO:0000256" key="1">
    <source>
        <dbReference type="SAM" id="Phobius"/>
    </source>
</evidence>
<feature type="transmembrane region" description="Helical" evidence="1">
    <location>
        <begin position="7"/>
        <end position="24"/>
    </location>
</feature>
<proteinExistence type="predicted"/>
<keyword evidence="1" id="KW-1133">Transmembrane helix</keyword>
<comment type="caution">
    <text evidence="2">The sequence shown here is derived from an EMBL/GenBank/DDBJ whole genome shotgun (WGS) entry which is preliminary data.</text>
</comment>
<evidence type="ECO:0008006" key="4">
    <source>
        <dbReference type="Google" id="ProtNLM"/>
    </source>
</evidence>
<reference evidence="2 3" key="1">
    <citation type="submission" date="2020-05" db="EMBL/GenBank/DDBJ databases">
        <authorList>
            <person name="Carlin C.R."/>
        </authorList>
    </citation>
    <scope>NUCLEOTIDE SEQUENCE [LARGE SCALE GENOMIC DNA]</scope>
    <source>
        <strain evidence="2 3">FSL W9-0585</strain>
    </source>
</reference>
<protein>
    <recommendedName>
        <fullName evidence="4">DUF3139 domain-containing protein</fullName>
    </recommendedName>
</protein>
<sequence length="119" mass="13608">MKKVVKILGIIVTIFLVFLGVYLYKKNVAENAIDAYVAEYRIPQSAIRDESFGYAYAPPGFVKIIYTKSEGDDIRYIFQYNSKEKSVDYSAYIKGTEVGIDDPRTKELKYQPPASMQNQ</sequence>
<keyword evidence="1" id="KW-0472">Membrane</keyword>
<accession>A0A7W1YER1</accession>
<keyword evidence="1" id="KW-0812">Transmembrane</keyword>